<comment type="caution">
    <text evidence="2">The sequence shown here is derived from an EMBL/GenBank/DDBJ whole genome shotgun (WGS) entry which is preliminary data.</text>
</comment>
<feature type="domain" description="Regulatory protein YycH-like" evidence="1">
    <location>
        <begin position="110"/>
        <end position="223"/>
    </location>
</feature>
<sequence length="280" mass="30177">MDWGRAKTVLIFAFFVLNLILGYELWLSGGALGGPEGEAETTIEDIRKLLSARGIRLDVELPARPPRFQKYVLKLDEASLSSERTALEPPVPAPEGADAGEVWRAAAVRVDKGDEYEFDVWTSDGGVFVGFQLLAGVPVFGVELKFFRENGAVAAFHRQYAQPISEEGGEQPVLSAPDALRRLLDAGAMPEGTSVRDVRFGLLYRPFEEPEGLTVPAWRVVLDVRPTSVGTASGQASSAQAVAQGSGNGQQPAASTRRIYFVEAYHGEVSEVRSQAANAG</sequence>
<proteinExistence type="predicted"/>
<evidence type="ECO:0000313" key="3">
    <source>
        <dbReference type="Proteomes" id="UP000243688"/>
    </source>
</evidence>
<dbReference type="InterPro" id="IPR018604">
    <property type="entry name" value="YycI-like"/>
</dbReference>
<evidence type="ECO:0000259" key="1">
    <source>
        <dbReference type="Pfam" id="PF09648"/>
    </source>
</evidence>
<dbReference type="EMBL" id="MOXJ01000015">
    <property type="protein sequence ID" value="PDO10332.1"/>
    <property type="molecule type" value="Genomic_DNA"/>
</dbReference>
<organism evidence="2 3">
    <name type="scientific">Candidatus Reconcilbacillus cellulovorans</name>
    <dbReference type="NCBI Taxonomy" id="1906605"/>
    <lineage>
        <taxon>Bacteria</taxon>
        <taxon>Bacillati</taxon>
        <taxon>Bacillota</taxon>
        <taxon>Bacilli</taxon>
        <taxon>Bacillales</taxon>
        <taxon>Paenibacillaceae</taxon>
        <taxon>Candidatus Reconcilbacillus</taxon>
    </lineage>
</organism>
<name>A0A2A6E065_9BACL</name>
<reference evidence="2 3" key="1">
    <citation type="submission" date="2016-12" db="EMBL/GenBank/DDBJ databases">
        <title>Candidatus Reconcilibacillus cellulovorans genome.</title>
        <authorList>
            <person name="Kolinko S."/>
            <person name="Wu Y.-W."/>
            <person name="Tachea F."/>
            <person name="Denzel E."/>
            <person name="Hiras J."/>
            <person name="Baecker N."/>
            <person name="Chan L.J."/>
            <person name="Eichorst S.A."/>
            <person name="Frey D."/>
            <person name="Adams P.D."/>
            <person name="Pray T."/>
            <person name="Tanjore D."/>
            <person name="Petzold C.J."/>
            <person name="Gladden J.M."/>
            <person name="Simmons B.A."/>
            <person name="Singer S.W."/>
        </authorList>
    </citation>
    <scope>NUCLEOTIDE SEQUENCE [LARGE SCALE GENOMIC DNA]</scope>
    <source>
        <strain evidence="2">JTherm</strain>
    </source>
</reference>
<accession>A0A2A6E065</accession>
<protein>
    <recommendedName>
        <fullName evidence="1">Regulatory protein YycH-like domain-containing protein</fullName>
    </recommendedName>
</protein>
<dbReference type="Pfam" id="PF09648">
    <property type="entry name" value="YycI"/>
    <property type="match status" value="1"/>
</dbReference>
<dbReference type="GO" id="GO:0016020">
    <property type="term" value="C:membrane"/>
    <property type="evidence" value="ECO:0007669"/>
    <property type="project" value="InterPro"/>
</dbReference>
<dbReference type="AlphaFoldDB" id="A0A2A6E065"/>
<dbReference type="Proteomes" id="UP000243688">
    <property type="component" value="Unassembled WGS sequence"/>
</dbReference>
<evidence type="ECO:0000313" key="2">
    <source>
        <dbReference type="EMBL" id="PDO10332.1"/>
    </source>
</evidence>
<gene>
    <name evidence="2" type="ORF">BLM47_07300</name>
</gene>